<dbReference type="AlphaFoldDB" id="A0AAU9IM52"/>
<proteinExistence type="predicted"/>
<organism evidence="2 3">
    <name type="scientific">Blepharisma stoltei</name>
    <dbReference type="NCBI Taxonomy" id="1481888"/>
    <lineage>
        <taxon>Eukaryota</taxon>
        <taxon>Sar</taxon>
        <taxon>Alveolata</taxon>
        <taxon>Ciliophora</taxon>
        <taxon>Postciliodesmatophora</taxon>
        <taxon>Heterotrichea</taxon>
        <taxon>Heterotrichida</taxon>
        <taxon>Blepharismidae</taxon>
        <taxon>Blepharisma</taxon>
    </lineage>
</organism>
<dbReference type="Proteomes" id="UP001162131">
    <property type="component" value="Unassembled WGS sequence"/>
</dbReference>
<keyword evidence="3" id="KW-1185">Reference proteome</keyword>
<reference evidence="2" key="1">
    <citation type="submission" date="2021-09" db="EMBL/GenBank/DDBJ databases">
        <authorList>
            <consortium name="AG Swart"/>
            <person name="Singh M."/>
            <person name="Singh A."/>
            <person name="Seah K."/>
            <person name="Emmerich C."/>
        </authorList>
    </citation>
    <scope>NUCLEOTIDE SEQUENCE</scope>
    <source>
        <strain evidence="2">ATCC30299</strain>
    </source>
</reference>
<name>A0AAU9IM52_9CILI</name>
<dbReference type="EMBL" id="CAJZBQ010000012">
    <property type="protein sequence ID" value="CAG9314841.1"/>
    <property type="molecule type" value="Genomic_DNA"/>
</dbReference>
<evidence type="ECO:0000256" key="1">
    <source>
        <dbReference type="SAM" id="MobiDB-lite"/>
    </source>
</evidence>
<protein>
    <submittedName>
        <fullName evidence="2">Uncharacterized protein</fullName>
    </submittedName>
</protein>
<gene>
    <name evidence="2" type="ORF">BSTOLATCC_MIC11835</name>
</gene>
<feature type="region of interest" description="Disordered" evidence="1">
    <location>
        <begin position="1"/>
        <end position="37"/>
    </location>
</feature>
<accession>A0AAU9IM52</accession>
<feature type="compositionally biased region" description="Basic and acidic residues" evidence="1">
    <location>
        <begin position="1"/>
        <end position="19"/>
    </location>
</feature>
<sequence>MQRKTPKDKPNDPPKELSKPTKRLTKSPIKDNQKINQKACQKYSQIIAARTAKRVKNWRSANEIRRKPVGRIGIRVKREGKEKPDQ</sequence>
<evidence type="ECO:0000313" key="2">
    <source>
        <dbReference type="EMBL" id="CAG9314841.1"/>
    </source>
</evidence>
<evidence type="ECO:0000313" key="3">
    <source>
        <dbReference type="Proteomes" id="UP001162131"/>
    </source>
</evidence>
<comment type="caution">
    <text evidence="2">The sequence shown here is derived from an EMBL/GenBank/DDBJ whole genome shotgun (WGS) entry which is preliminary data.</text>
</comment>